<gene>
    <name evidence="3" type="primary">argK</name>
    <name evidence="3" type="ORF">Hsar01_03976</name>
</gene>
<feature type="region of interest" description="Disordered" evidence="2">
    <location>
        <begin position="1"/>
        <end position="46"/>
    </location>
</feature>
<evidence type="ECO:0000313" key="3">
    <source>
        <dbReference type="EMBL" id="GAA5484730.1"/>
    </source>
</evidence>
<evidence type="ECO:0000313" key="4">
    <source>
        <dbReference type="Proteomes" id="UP001476282"/>
    </source>
</evidence>
<dbReference type="Gene3D" id="3.40.50.300">
    <property type="entry name" value="P-loop containing nucleotide triphosphate hydrolases"/>
    <property type="match status" value="1"/>
</dbReference>
<dbReference type="Gene3D" id="1.20.5.170">
    <property type="match status" value="1"/>
</dbReference>
<dbReference type="NCBIfam" id="NF006958">
    <property type="entry name" value="PRK09435.1"/>
    <property type="match status" value="1"/>
</dbReference>
<dbReference type="NCBIfam" id="TIGR00750">
    <property type="entry name" value="lao"/>
    <property type="match status" value="1"/>
</dbReference>
<reference evidence="3 4" key="1">
    <citation type="submission" date="2024-02" db="EMBL/GenBank/DDBJ databases">
        <title>Haloferula sargassicola NBRC 104335.</title>
        <authorList>
            <person name="Ichikawa N."/>
            <person name="Katano-Makiyama Y."/>
            <person name="Hidaka K."/>
        </authorList>
    </citation>
    <scope>NUCLEOTIDE SEQUENCE [LARGE SCALE GENOMIC DNA]</scope>
    <source>
        <strain evidence="3 4">NBRC 104335</strain>
    </source>
</reference>
<dbReference type="InterPro" id="IPR005129">
    <property type="entry name" value="GTPase_ArgK"/>
</dbReference>
<evidence type="ECO:0000256" key="2">
    <source>
        <dbReference type="SAM" id="MobiDB-lite"/>
    </source>
</evidence>
<dbReference type="InterPro" id="IPR027417">
    <property type="entry name" value="P-loop_NTPase"/>
</dbReference>
<sequence>MNSEGKKPEWVPEDDHHGTYASEVKPGVADGMAFSTKPRKKRRPLEADEAVEGILDSSRTILARAITVIESRAPAHRPLAAEILRRCLPESGRSVRVGITGVPGAGKSTFIERFGLQLCEAGHRVAVLAVDPTSAVSGGSVLGDKTRMEDLSRHSSAFIRPSPAGGTLGGVAAKTRETMLLCEAAGYDVILVETVGVGQSEVAVRTMVDFFLLLQIAGAGDELQGIKKGVIEMADAIVVNKADGDNKRRAEVARGEYSRVLHYLHPHTPGWTPKAMACSALDGTGVDAVWKTIGDFRSQLEEAGTWSSRRQEQNVKWFHTLLKDAVLARFFESAAADGLREIEGEVAAGKVSVTEAVDRLLWP</sequence>
<keyword evidence="4" id="KW-1185">Reference proteome</keyword>
<dbReference type="Proteomes" id="UP001476282">
    <property type="component" value="Unassembled WGS sequence"/>
</dbReference>
<accession>A0ABP9UT67</accession>
<dbReference type="PANTHER" id="PTHR23408:SF3">
    <property type="entry name" value="METHYLMALONIC ACIDURIA TYPE A PROTEIN, MITOCHONDRIAL"/>
    <property type="match status" value="1"/>
</dbReference>
<comment type="caution">
    <text evidence="3">The sequence shown here is derived from an EMBL/GenBank/DDBJ whole genome shotgun (WGS) entry which is preliminary data.</text>
</comment>
<dbReference type="Gene3D" id="1.10.287.130">
    <property type="match status" value="1"/>
</dbReference>
<name>A0ABP9UT67_9BACT</name>
<evidence type="ECO:0000256" key="1">
    <source>
        <dbReference type="ARBA" id="ARBA00009625"/>
    </source>
</evidence>
<dbReference type="EMBL" id="BAABRI010000033">
    <property type="protein sequence ID" value="GAA5484730.1"/>
    <property type="molecule type" value="Genomic_DNA"/>
</dbReference>
<dbReference type="PANTHER" id="PTHR23408">
    <property type="entry name" value="METHYLMALONYL-COA MUTASE"/>
    <property type="match status" value="1"/>
</dbReference>
<proteinExistence type="inferred from homology"/>
<feature type="compositionally biased region" description="Basic and acidic residues" evidence="2">
    <location>
        <begin position="1"/>
        <end position="18"/>
    </location>
</feature>
<dbReference type="SUPFAM" id="SSF52540">
    <property type="entry name" value="P-loop containing nucleoside triphosphate hydrolases"/>
    <property type="match status" value="1"/>
</dbReference>
<protein>
    <submittedName>
        <fullName evidence="3">GTPase ArgK</fullName>
    </submittedName>
</protein>
<organism evidence="3 4">
    <name type="scientific">Haloferula sargassicola</name>
    <dbReference type="NCBI Taxonomy" id="490096"/>
    <lineage>
        <taxon>Bacteria</taxon>
        <taxon>Pseudomonadati</taxon>
        <taxon>Verrucomicrobiota</taxon>
        <taxon>Verrucomicrobiia</taxon>
        <taxon>Verrucomicrobiales</taxon>
        <taxon>Verrucomicrobiaceae</taxon>
        <taxon>Haloferula</taxon>
    </lineage>
</organism>
<dbReference type="CDD" id="cd03114">
    <property type="entry name" value="MMAA-like"/>
    <property type="match status" value="1"/>
</dbReference>
<comment type="similarity">
    <text evidence="1">Belongs to the SIMIBI class G3E GTPase family. ArgK/MeaB subfamily.</text>
</comment>
<dbReference type="Pfam" id="PF03308">
    <property type="entry name" value="MeaB"/>
    <property type="match status" value="1"/>
</dbReference>